<accession>A0A818Z4L6</accession>
<dbReference type="GO" id="GO:0032589">
    <property type="term" value="C:neuron projection membrane"/>
    <property type="evidence" value="ECO:0007669"/>
    <property type="project" value="TreeGrafter"/>
</dbReference>
<dbReference type="Gene3D" id="2.60.40.10">
    <property type="entry name" value="Immunoglobulins"/>
    <property type="match status" value="1"/>
</dbReference>
<feature type="domain" description="Immunoglobulin" evidence="2">
    <location>
        <begin position="60"/>
        <end position="164"/>
    </location>
</feature>
<dbReference type="InterPro" id="IPR037448">
    <property type="entry name" value="Zig-8"/>
</dbReference>
<comment type="caution">
    <text evidence="4">The sequence shown here is derived from an EMBL/GenBank/DDBJ whole genome shotgun (WGS) entry which is preliminary data.</text>
</comment>
<dbReference type="AlphaFoldDB" id="A0A818Z4L6"/>
<evidence type="ECO:0000313" key="4">
    <source>
        <dbReference type="EMBL" id="CAF3765705.1"/>
    </source>
</evidence>
<dbReference type="PANTHER" id="PTHR23279">
    <property type="entry name" value="DEFECTIVE PROBOSCIS EXTENSION RESPONSE DPR -RELATED"/>
    <property type="match status" value="1"/>
</dbReference>
<organism evidence="4 5">
    <name type="scientific">Rotaria socialis</name>
    <dbReference type="NCBI Taxonomy" id="392032"/>
    <lineage>
        <taxon>Eukaryota</taxon>
        <taxon>Metazoa</taxon>
        <taxon>Spiralia</taxon>
        <taxon>Gnathifera</taxon>
        <taxon>Rotifera</taxon>
        <taxon>Eurotatoria</taxon>
        <taxon>Bdelloidea</taxon>
        <taxon>Philodinida</taxon>
        <taxon>Philodinidae</taxon>
        <taxon>Rotaria</taxon>
    </lineage>
</organism>
<dbReference type="EMBL" id="CAJNYT010005681">
    <property type="protein sequence ID" value="CAF3765705.1"/>
    <property type="molecule type" value="Genomic_DNA"/>
</dbReference>
<dbReference type="SMART" id="SM00409">
    <property type="entry name" value="IG"/>
    <property type="match status" value="1"/>
</dbReference>
<dbReference type="GO" id="GO:0050808">
    <property type="term" value="P:synapse organization"/>
    <property type="evidence" value="ECO:0007669"/>
    <property type="project" value="TreeGrafter"/>
</dbReference>
<name>A0A818Z4L6_9BILA</name>
<dbReference type="SUPFAM" id="SSF48726">
    <property type="entry name" value="Immunoglobulin"/>
    <property type="match status" value="1"/>
</dbReference>
<dbReference type="InterPro" id="IPR013783">
    <property type="entry name" value="Ig-like_fold"/>
</dbReference>
<dbReference type="Pfam" id="PF07686">
    <property type="entry name" value="V-set"/>
    <property type="match status" value="1"/>
</dbReference>
<evidence type="ECO:0000313" key="3">
    <source>
        <dbReference type="EMBL" id="CAF3487248.1"/>
    </source>
</evidence>
<evidence type="ECO:0000256" key="1">
    <source>
        <dbReference type="SAM" id="Phobius"/>
    </source>
</evidence>
<dbReference type="InterPro" id="IPR036179">
    <property type="entry name" value="Ig-like_dom_sf"/>
</dbReference>
<dbReference type="InterPro" id="IPR013106">
    <property type="entry name" value="Ig_V-set"/>
</dbReference>
<dbReference type="EMBL" id="CAJNYD010003246">
    <property type="protein sequence ID" value="CAF3487248.1"/>
    <property type="molecule type" value="Genomic_DNA"/>
</dbReference>
<reference evidence="4" key="1">
    <citation type="submission" date="2021-02" db="EMBL/GenBank/DDBJ databases">
        <authorList>
            <person name="Nowell W R."/>
        </authorList>
    </citation>
    <scope>NUCLEOTIDE SEQUENCE</scope>
</reference>
<feature type="transmembrane region" description="Helical" evidence="1">
    <location>
        <begin position="32"/>
        <end position="50"/>
    </location>
</feature>
<sequence length="199" mass="23347">MYYFRLSQIAEQSIEYSCFLLNANHPMGYKHATHFVCLLFLIVNINLILVNTQSNIISTQDQVTTYVNQTAKLSCIIKNRNQRHVTWSRIHLINETQKLTYLLYVDLLKYTSLSRYHLTCTVDQDNKEYWNLEIHQVHLSDQGYYSCILAAVQPISKLFHLRVIDSTFDMQREQMISSLSLIDRSVSTIFLTIILLFTI</sequence>
<dbReference type="Proteomes" id="UP000663872">
    <property type="component" value="Unassembled WGS sequence"/>
</dbReference>
<keyword evidence="1" id="KW-1133">Transmembrane helix</keyword>
<gene>
    <name evidence="4" type="ORF">GRG538_LOCUS32204</name>
    <name evidence="3" type="ORF">LUA448_LOCUS24413</name>
</gene>
<dbReference type="InterPro" id="IPR003599">
    <property type="entry name" value="Ig_sub"/>
</dbReference>
<protein>
    <recommendedName>
        <fullName evidence="2">Immunoglobulin domain-containing protein</fullName>
    </recommendedName>
</protein>
<keyword evidence="1" id="KW-0472">Membrane</keyword>
<dbReference type="Proteomes" id="UP000663833">
    <property type="component" value="Unassembled WGS sequence"/>
</dbReference>
<feature type="transmembrane region" description="Helical" evidence="1">
    <location>
        <begin position="181"/>
        <end position="198"/>
    </location>
</feature>
<dbReference type="PANTHER" id="PTHR23279:SF36">
    <property type="entry name" value="DEFECTIVE PROBOSCIS EXTENSION RESPONSE 9, ISOFORM A"/>
    <property type="match status" value="1"/>
</dbReference>
<evidence type="ECO:0000259" key="2">
    <source>
        <dbReference type="SMART" id="SM00409"/>
    </source>
</evidence>
<keyword evidence="1" id="KW-0812">Transmembrane</keyword>
<evidence type="ECO:0000313" key="5">
    <source>
        <dbReference type="Proteomes" id="UP000663872"/>
    </source>
</evidence>
<proteinExistence type="predicted"/>